<dbReference type="PANTHER" id="PTHR35680">
    <property type="entry name" value="NFAT ACTIVATION MOLECULE 1"/>
    <property type="match status" value="1"/>
</dbReference>
<keyword evidence="4" id="KW-1185">Reference proteome</keyword>
<dbReference type="InterPro" id="IPR013783">
    <property type="entry name" value="Ig-like_fold"/>
</dbReference>
<accession>A0AAW1G1G3</accession>
<keyword evidence="2" id="KW-1133">Transmembrane helix</keyword>
<feature type="region of interest" description="Disordered" evidence="1">
    <location>
        <begin position="229"/>
        <end position="269"/>
    </location>
</feature>
<comment type="caution">
    <text evidence="3">The sequence shown here is derived from an EMBL/GenBank/DDBJ whole genome shotgun (WGS) entry which is preliminary data.</text>
</comment>
<dbReference type="Proteomes" id="UP001488805">
    <property type="component" value="Unassembled WGS sequence"/>
</dbReference>
<dbReference type="GO" id="GO:0050853">
    <property type="term" value="P:B cell receptor signaling pathway"/>
    <property type="evidence" value="ECO:0007669"/>
    <property type="project" value="TreeGrafter"/>
</dbReference>
<proteinExistence type="predicted"/>
<feature type="transmembrane region" description="Helical" evidence="2">
    <location>
        <begin position="145"/>
        <end position="167"/>
    </location>
</feature>
<dbReference type="GO" id="GO:0045577">
    <property type="term" value="P:regulation of B cell differentiation"/>
    <property type="evidence" value="ECO:0007669"/>
    <property type="project" value="InterPro"/>
</dbReference>
<evidence type="ECO:0008006" key="5">
    <source>
        <dbReference type="Google" id="ProtNLM"/>
    </source>
</evidence>
<keyword evidence="2" id="KW-0812">Transmembrane</keyword>
<dbReference type="GO" id="GO:0045121">
    <property type="term" value="C:membrane raft"/>
    <property type="evidence" value="ECO:0007669"/>
    <property type="project" value="TreeGrafter"/>
</dbReference>
<sequence length="269" mass="30808">MEARQVWHLSFMWTWMFVFFLLAVCSGQESPKLRLKNRVFVAFAGEDLNLSCELTRPANQSSDDLTCSDPLDKKIFTRTIPETVQPEKVDLILELKNVTSSGEYSCQYNTATVYWYLRVRNLRWDPSEAVFPGDMALDMLNNTEVIAVIVFTSVLLVFSVVGSVYVFRAHGTDCLTECGNRGRKQKQNIEERKEEEMEEDNVDVITAPSTSFYASLQTRPRSIYDVLDHSAVSREPDRSQAKPKEPKETVAETTQDQHEGVFESVYENF</sequence>
<feature type="compositionally biased region" description="Basic and acidic residues" evidence="1">
    <location>
        <begin position="229"/>
        <end position="261"/>
    </location>
</feature>
<evidence type="ECO:0000256" key="1">
    <source>
        <dbReference type="SAM" id="MobiDB-lite"/>
    </source>
</evidence>
<dbReference type="GO" id="GO:0001819">
    <property type="term" value="P:positive regulation of cytokine production"/>
    <property type="evidence" value="ECO:0007669"/>
    <property type="project" value="InterPro"/>
</dbReference>
<evidence type="ECO:0000256" key="2">
    <source>
        <dbReference type="SAM" id="Phobius"/>
    </source>
</evidence>
<feature type="region of interest" description="Disordered" evidence="1">
    <location>
        <begin position="181"/>
        <end position="201"/>
    </location>
</feature>
<keyword evidence="2" id="KW-0472">Membrane</keyword>
<gene>
    <name evidence="3" type="ORF">VZT92_002570</name>
</gene>
<protein>
    <recommendedName>
        <fullName evidence="5">Immunoglobulin subtype domain-containing protein</fullName>
    </recommendedName>
</protein>
<organism evidence="3 4">
    <name type="scientific">Zoarces viviparus</name>
    <name type="common">Viviparous eelpout</name>
    <name type="synonym">Blennius viviparus</name>
    <dbReference type="NCBI Taxonomy" id="48416"/>
    <lineage>
        <taxon>Eukaryota</taxon>
        <taxon>Metazoa</taxon>
        <taxon>Chordata</taxon>
        <taxon>Craniata</taxon>
        <taxon>Vertebrata</taxon>
        <taxon>Euteleostomi</taxon>
        <taxon>Actinopterygii</taxon>
        <taxon>Neopterygii</taxon>
        <taxon>Teleostei</taxon>
        <taxon>Neoteleostei</taxon>
        <taxon>Acanthomorphata</taxon>
        <taxon>Eupercaria</taxon>
        <taxon>Perciformes</taxon>
        <taxon>Cottioidei</taxon>
        <taxon>Zoarcales</taxon>
        <taxon>Zoarcidae</taxon>
        <taxon>Zoarcinae</taxon>
        <taxon>Zoarces</taxon>
    </lineage>
</organism>
<reference evidence="3 4" key="1">
    <citation type="journal article" date="2024" name="Genome Biol. Evol.">
        <title>Chromosome-level genome assembly of the viviparous eelpout Zoarces viviparus.</title>
        <authorList>
            <person name="Fuhrmann N."/>
            <person name="Brasseur M.V."/>
            <person name="Bakowski C.E."/>
            <person name="Podsiadlowski L."/>
            <person name="Prost S."/>
            <person name="Krehenwinkel H."/>
            <person name="Mayer C."/>
        </authorList>
    </citation>
    <scope>NUCLEOTIDE SEQUENCE [LARGE SCALE GENOMIC DNA]</scope>
    <source>
        <strain evidence="3">NO-MEL_2022_Ind0_liver</strain>
    </source>
</reference>
<feature type="transmembrane region" description="Helical" evidence="2">
    <location>
        <begin position="6"/>
        <end position="26"/>
    </location>
</feature>
<name>A0AAW1G1G3_ZOAVI</name>
<dbReference type="EMBL" id="JBCEZU010000013">
    <property type="protein sequence ID" value="KAK9540101.1"/>
    <property type="molecule type" value="Genomic_DNA"/>
</dbReference>
<dbReference type="GO" id="GO:0004888">
    <property type="term" value="F:transmembrane signaling receptor activity"/>
    <property type="evidence" value="ECO:0007669"/>
    <property type="project" value="InterPro"/>
</dbReference>
<evidence type="ECO:0000313" key="4">
    <source>
        <dbReference type="Proteomes" id="UP001488805"/>
    </source>
</evidence>
<dbReference type="Gene3D" id="2.60.40.10">
    <property type="entry name" value="Immunoglobulins"/>
    <property type="match status" value="1"/>
</dbReference>
<dbReference type="GO" id="GO:0050861">
    <property type="term" value="P:positive regulation of B cell receptor signaling pathway"/>
    <property type="evidence" value="ECO:0007669"/>
    <property type="project" value="InterPro"/>
</dbReference>
<evidence type="ECO:0000313" key="3">
    <source>
        <dbReference type="EMBL" id="KAK9540101.1"/>
    </source>
</evidence>
<dbReference type="InterPro" id="IPR033549">
    <property type="entry name" value="NFAM1"/>
</dbReference>
<dbReference type="AlphaFoldDB" id="A0AAW1G1G3"/>
<dbReference type="PANTHER" id="PTHR35680:SF1">
    <property type="entry name" value="NFAT ACTIVATION MOLECULE 1"/>
    <property type="match status" value="1"/>
</dbReference>